<sequence>MASSSSSPVFSGETKVAIMRRVLSDGTVEIYSDSASKAQTDPEHCIDCCTAEECLETYGIEVDTRKASKKAKSSNNMKPSRYWRAPEMPSATEMETPSSNTTSTCHNNNQAFRTITYHATSHSSPLRRNPSHNIGSPSASQAEPFHYHSAHTANSVYSLAAAAAAAATHHRHGEYPFAIVINQTPYLTETEQRAVHAVAMTSRERRPRSDFTPEEQADWEEREWMAMQEDEYERDMEVPLPSRTYRSRNLSPESEYRGAQSVESDQESVDSFNTPHQSRRGSFTSDDDFRTCRSDYSGDYHTCNSDDEFDHGVAEAAYGRRYRMDL</sequence>
<feature type="region of interest" description="Disordered" evidence="1">
    <location>
        <begin position="121"/>
        <end position="142"/>
    </location>
</feature>
<dbReference type="AlphaFoldDB" id="A0A9P6HV79"/>
<name>A0A9P6HV79_9PEZI</name>
<feature type="region of interest" description="Disordered" evidence="1">
    <location>
        <begin position="66"/>
        <end position="103"/>
    </location>
</feature>
<reference evidence="2" key="1">
    <citation type="submission" date="2020-03" db="EMBL/GenBank/DDBJ databases">
        <authorList>
            <person name="He L."/>
        </authorList>
    </citation>
    <scope>NUCLEOTIDE SEQUENCE</scope>
    <source>
        <strain evidence="2">CkLH20</strain>
    </source>
</reference>
<dbReference type="EMBL" id="JAATWM020000041">
    <property type="protein sequence ID" value="KAF9871943.1"/>
    <property type="molecule type" value="Genomic_DNA"/>
</dbReference>
<evidence type="ECO:0000313" key="2">
    <source>
        <dbReference type="EMBL" id="KAF9871943.1"/>
    </source>
</evidence>
<dbReference type="Proteomes" id="UP000781932">
    <property type="component" value="Unassembled WGS sequence"/>
</dbReference>
<keyword evidence="3" id="KW-1185">Reference proteome</keyword>
<reference evidence="2" key="2">
    <citation type="submission" date="2020-11" db="EMBL/GenBank/DDBJ databases">
        <title>Whole genome sequencing of Colletotrichum sp.</title>
        <authorList>
            <person name="Li H."/>
        </authorList>
    </citation>
    <scope>NUCLEOTIDE SEQUENCE</scope>
    <source>
        <strain evidence="2">CkLH20</strain>
    </source>
</reference>
<feature type="compositionally biased region" description="Polar residues" evidence="1">
    <location>
        <begin position="121"/>
        <end position="141"/>
    </location>
</feature>
<comment type="caution">
    <text evidence="2">The sequence shown here is derived from an EMBL/GenBank/DDBJ whole genome shotgun (WGS) entry which is preliminary data.</text>
</comment>
<accession>A0A9P6HV79</accession>
<protein>
    <submittedName>
        <fullName evidence="2">Uncharacterized protein</fullName>
    </submittedName>
</protein>
<feature type="region of interest" description="Disordered" evidence="1">
    <location>
        <begin position="234"/>
        <end position="296"/>
    </location>
</feature>
<evidence type="ECO:0000256" key="1">
    <source>
        <dbReference type="SAM" id="MobiDB-lite"/>
    </source>
</evidence>
<organism evidence="2 3">
    <name type="scientific">Colletotrichum karsti</name>
    <dbReference type="NCBI Taxonomy" id="1095194"/>
    <lineage>
        <taxon>Eukaryota</taxon>
        <taxon>Fungi</taxon>
        <taxon>Dikarya</taxon>
        <taxon>Ascomycota</taxon>
        <taxon>Pezizomycotina</taxon>
        <taxon>Sordariomycetes</taxon>
        <taxon>Hypocreomycetidae</taxon>
        <taxon>Glomerellales</taxon>
        <taxon>Glomerellaceae</taxon>
        <taxon>Colletotrichum</taxon>
        <taxon>Colletotrichum boninense species complex</taxon>
    </lineage>
</organism>
<gene>
    <name evidence="2" type="ORF">CkaCkLH20_10575</name>
</gene>
<feature type="compositionally biased region" description="Polar residues" evidence="1">
    <location>
        <begin position="269"/>
        <end position="284"/>
    </location>
</feature>
<dbReference type="RefSeq" id="XP_038741404.1">
    <property type="nucleotide sequence ID" value="XM_038893289.1"/>
</dbReference>
<proteinExistence type="predicted"/>
<dbReference type="GeneID" id="62166363"/>
<dbReference type="OrthoDB" id="4849198at2759"/>
<evidence type="ECO:0000313" key="3">
    <source>
        <dbReference type="Proteomes" id="UP000781932"/>
    </source>
</evidence>
<feature type="compositionally biased region" description="Basic and acidic residues" evidence="1">
    <location>
        <begin position="287"/>
        <end position="296"/>
    </location>
</feature>